<accession>A0ABY2ARV9</accession>
<keyword evidence="1" id="KW-0812">Transmembrane</keyword>
<keyword evidence="3" id="KW-1185">Reference proteome</keyword>
<name>A0ABY2ARV9_9FLAO</name>
<organism evidence="2 3">
    <name type="scientific">Flavobacterium circumlabens</name>
    <dbReference type="NCBI Taxonomy" id="2133765"/>
    <lineage>
        <taxon>Bacteria</taxon>
        <taxon>Pseudomonadati</taxon>
        <taxon>Bacteroidota</taxon>
        <taxon>Flavobacteriia</taxon>
        <taxon>Flavobacteriales</taxon>
        <taxon>Flavobacteriaceae</taxon>
        <taxon>Flavobacterium</taxon>
    </lineage>
</organism>
<keyword evidence="1" id="KW-1133">Transmembrane helix</keyword>
<evidence type="ECO:0000313" key="3">
    <source>
        <dbReference type="Proteomes" id="UP000295270"/>
    </source>
</evidence>
<evidence type="ECO:0000313" key="2">
    <source>
        <dbReference type="EMBL" id="TCN50677.1"/>
    </source>
</evidence>
<feature type="transmembrane region" description="Helical" evidence="1">
    <location>
        <begin position="21"/>
        <end position="39"/>
    </location>
</feature>
<evidence type="ECO:0000256" key="1">
    <source>
        <dbReference type="SAM" id="Phobius"/>
    </source>
</evidence>
<dbReference type="EMBL" id="SLWA01000014">
    <property type="protein sequence ID" value="TCN50677.1"/>
    <property type="molecule type" value="Genomic_DNA"/>
</dbReference>
<reference evidence="2 3" key="1">
    <citation type="journal article" date="2015" name="Stand. Genomic Sci.">
        <title>Genomic Encyclopedia of Bacterial and Archaeal Type Strains, Phase III: the genomes of soil and plant-associated and newly described type strains.</title>
        <authorList>
            <person name="Whitman W.B."/>
            <person name="Woyke T."/>
            <person name="Klenk H.P."/>
            <person name="Zhou Y."/>
            <person name="Lilburn T.G."/>
            <person name="Beck B.J."/>
            <person name="De Vos P."/>
            <person name="Vandamme P."/>
            <person name="Eisen J.A."/>
            <person name="Garrity G."/>
            <person name="Hugenholtz P."/>
            <person name="Kyrpides N.C."/>
        </authorList>
    </citation>
    <scope>NUCLEOTIDE SEQUENCE [LARGE SCALE GENOMIC DNA]</scope>
    <source>
        <strain evidence="2 3">P5626</strain>
    </source>
</reference>
<gene>
    <name evidence="2" type="ORF">EV142_11416</name>
</gene>
<sequence>MKTNISFKTDMGISKILYKTLLNRFLIFALLCLSAQTTLRAQ</sequence>
<proteinExistence type="predicted"/>
<protein>
    <submittedName>
        <fullName evidence="2">Uncharacterized protein</fullName>
    </submittedName>
</protein>
<comment type="caution">
    <text evidence="2">The sequence shown here is derived from an EMBL/GenBank/DDBJ whole genome shotgun (WGS) entry which is preliminary data.</text>
</comment>
<keyword evidence="1" id="KW-0472">Membrane</keyword>
<dbReference type="Proteomes" id="UP000295270">
    <property type="component" value="Unassembled WGS sequence"/>
</dbReference>